<accession>A0A9Q0TTU2</accession>
<name>A0A9Q0TTU2_SALPP</name>
<evidence type="ECO:0000313" key="2">
    <source>
        <dbReference type="EMBL" id="KAJ6717669.1"/>
    </source>
</evidence>
<reference evidence="2" key="2">
    <citation type="journal article" date="2023" name="Int. J. Mol. Sci.">
        <title>De Novo Assembly and Annotation of 11 Diverse Shrub Willow (Salix) Genomes Reveals Novel Gene Organization in Sex-Linked Regions.</title>
        <authorList>
            <person name="Hyden B."/>
            <person name="Feng K."/>
            <person name="Yates T.B."/>
            <person name="Jawdy S."/>
            <person name="Cereghino C."/>
            <person name="Smart L.B."/>
            <person name="Muchero W."/>
        </authorList>
    </citation>
    <scope>NUCLEOTIDE SEQUENCE</scope>
    <source>
        <tissue evidence="2">Shoot tip</tissue>
    </source>
</reference>
<proteinExistence type="predicted"/>
<reference evidence="2" key="1">
    <citation type="submission" date="2022-11" db="EMBL/GenBank/DDBJ databases">
        <authorList>
            <person name="Hyden B.L."/>
            <person name="Feng K."/>
            <person name="Yates T."/>
            <person name="Jawdy S."/>
            <person name="Smart L.B."/>
            <person name="Muchero W."/>
        </authorList>
    </citation>
    <scope>NUCLEOTIDE SEQUENCE</scope>
    <source>
        <tissue evidence="2">Shoot tip</tissue>
    </source>
</reference>
<dbReference type="EMBL" id="JAPFFK010000014">
    <property type="protein sequence ID" value="KAJ6717669.1"/>
    <property type="molecule type" value="Genomic_DNA"/>
</dbReference>
<evidence type="ECO:0000313" key="3">
    <source>
        <dbReference type="Proteomes" id="UP001151532"/>
    </source>
</evidence>
<evidence type="ECO:0000256" key="1">
    <source>
        <dbReference type="SAM" id="MobiDB-lite"/>
    </source>
</evidence>
<comment type="caution">
    <text evidence="2">The sequence shown here is derived from an EMBL/GenBank/DDBJ whole genome shotgun (WGS) entry which is preliminary data.</text>
</comment>
<sequence length="107" mass="12067">MIFYNNSKKICASHVHHVWCQFVYSLKSAPFSFNFPSRRSWLHFQLDLLCSWFTWPPSPSLELASTLLGVWELLLSTTKTRPGMTTGSSGLDPSSVQPLQLSTTNSS</sequence>
<keyword evidence="3" id="KW-1185">Reference proteome</keyword>
<organism evidence="2 3">
    <name type="scientific">Salix purpurea</name>
    <name type="common">Purple osier willow</name>
    <dbReference type="NCBI Taxonomy" id="77065"/>
    <lineage>
        <taxon>Eukaryota</taxon>
        <taxon>Viridiplantae</taxon>
        <taxon>Streptophyta</taxon>
        <taxon>Embryophyta</taxon>
        <taxon>Tracheophyta</taxon>
        <taxon>Spermatophyta</taxon>
        <taxon>Magnoliopsida</taxon>
        <taxon>eudicotyledons</taxon>
        <taxon>Gunneridae</taxon>
        <taxon>Pentapetalae</taxon>
        <taxon>rosids</taxon>
        <taxon>fabids</taxon>
        <taxon>Malpighiales</taxon>
        <taxon>Salicaceae</taxon>
        <taxon>Saliceae</taxon>
        <taxon>Salix</taxon>
    </lineage>
</organism>
<protein>
    <submittedName>
        <fullName evidence="2">Uncharacterized protein</fullName>
    </submittedName>
</protein>
<feature type="region of interest" description="Disordered" evidence="1">
    <location>
        <begin position="81"/>
        <end position="107"/>
    </location>
</feature>
<dbReference type="AlphaFoldDB" id="A0A9Q0TTU2"/>
<gene>
    <name evidence="2" type="ORF">OIU79_005765</name>
</gene>
<dbReference type="Proteomes" id="UP001151532">
    <property type="component" value="Chromosome 10"/>
</dbReference>